<dbReference type="Proteomes" id="UP000190061">
    <property type="component" value="Unassembled WGS sequence"/>
</dbReference>
<feature type="signal peptide" evidence="1">
    <location>
        <begin position="1"/>
        <end position="22"/>
    </location>
</feature>
<name>A0A1T4M2X8_9GAMM</name>
<dbReference type="OrthoDB" id="6173967at2"/>
<gene>
    <name evidence="2" type="ORF">SAMN02745674_00252</name>
</gene>
<keyword evidence="1" id="KW-0732">Signal</keyword>
<protein>
    <recommendedName>
        <fullName evidence="4">DUF4426 domain-containing protein</fullName>
    </recommendedName>
</protein>
<feature type="chain" id="PRO_5012617231" description="DUF4426 domain-containing protein" evidence="1">
    <location>
        <begin position="23"/>
        <end position="160"/>
    </location>
</feature>
<keyword evidence="3" id="KW-1185">Reference proteome</keyword>
<dbReference type="EMBL" id="FUXP01000001">
    <property type="protein sequence ID" value="SJZ61128.1"/>
    <property type="molecule type" value="Genomic_DNA"/>
</dbReference>
<dbReference type="RefSeq" id="WP_138349939.1">
    <property type="nucleotide sequence ID" value="NZ_FUXP01000001.1"/>
</dbReference>
<accession>A0A1T4M2X8</accession>
<evidence type="ECO:0000313" key="2">
    <source>
        <dbReference type="EMBL" id="SJZ61128.1"/>
    </source>
</evidence>
<reference evidence="2 3" key="1">
    <citation type="submission" date="2017-02" db="EMBL/GenBank/DDBJ databases">
        <authorList>
            <person name="Peterson S.W."/>
        </authorList>
    </citation>
    <scope>NUCLEOTIDE SEQUENCE [LARGE SCALE GENOMIC DNA]</scope>
    <source>
        <strain evidence="2 3">DSM 21749</strain>
    </source>
</reference>
<dbReference type="STRING" id="1122188.SAMN02745674_00252"/>
<sequence length="160" mass="16881">MKRRLVLSLVGMLSLAVGSASATEAPMAGPVQHIDGYTLYFGMVPSAIAAPSIGTHSPGPRDAHGLPRGDYAREHHLLVVVERMRDGVRPTNVQVVATVPIAGQTISRTLGAMSINGSMSHGAVFVLAGPGRYVFTTTVRVPGEPELIVARFSYTLAHNP</sequence>
<proteinExistence type="predicted"/>
<evidence type="ECO:0000313" key="3">
    <source>
        <dbReference type="Proteomes" id="UP000190061"/>
    </source>
</evidence>
<dbReference type="AlphaFoldDB" id="A0A1T4M2X8"/>
<organism evidence="2 3">
    <name type="scientific">Lysobacter spongiicola DSM 21749</name>
    <dbReference type="NCBI Taxonomy" id="1122188"/>
    <lineage>
        <taxon>Bacteria</taxon>
        <taxon>Pseudomonadati</taxon>
        <taxon>Pseudomonadota</taxon>
        <taxon>Gammaproteobacteria</taxon>
        <taxon>Lysobacterales</taxon>
        <taxon>Lysobacteraceae</taxon>
        <taxon>Novilysobacter</taxon>
    </lineage>
</organism>
<evidence type="ECO:0008006" key="4">
    <source>
        <dbReference type="Google" id="ProtNLM"/>
    </source>
</evidence>
<evidence type="ECO:0000256" key="1">
    <source>
        <dbReference type="SAM" id="SignalP"/>
    </source>
</evidence>